<accession>A0A402B257</accession>
<dbReference type="Proteomes" id="UP000287171">
    <property type="component" value="Unassembled WGS sequence"/>
</dbReference>
<evidence type="ECO:0000256" key="1">
    <source>
        <dbReference type="SAM" id="MobiDB-lite"/>
    </source>
</evidence>
<dbReference type="AlphaFoldDB" id="A0A402B257"/>
<dbReference type="EMBL" id="BIFT01000001">
    <property type="protein sequence ID" value="GCE25444.1"/>
    <property type="molecule type" value="Genomic_DNA"/>
</dbReference>
<reference evidence="4" key="1">
    <citation type="submission" date="2018-12" db="EMBL/GenBank/DDBJ databases">
        <title>Tengunoibacter tsumagoiensis gen. nov., sp. nov., Dictyobacter kobayashii sp. nov., D. alpinus sp. nov., and D. joshuensis sp. nov. and description of Dictyobacteraceae fam. nov. within the order Ktedonobacterales isolated from Tengu-no-mugimeshi.</title>
        <authorList>
            <person name="Wang C.M."/>
            <person name="Zheng Y."/>
            <person name="Sakai Y."/>
            <person name="Toyoda A."/>
            <person name="Minakuchi Y."/>
            <person name="Abe K."/>
            <person name="Yokota A."/>
            <person name="Yabe S."/>
        </authorList>
    </citation>
    <scope>NUCLEOTIDE SEQUENCE [LARGE SCALE GENOMIC DNA]</scope>
    <source>
        <strain evidence="4">Uno16</strain>
    </source>
</reference>
<evidence type="ECO:0000313" key="3">
    <source>
        <dbReference type="EMBL" id="GCE25444.1"/>
    </source>
</evidence>
<evidence type="ECO:0008006" key="5">
    <source>
        <dbReference type="Google" id="ProtNLM"/>
    </source>
</evidence>
<feature type="transmembrane region" description="Helical" evidence="2">
    <location>
        <begin position="96"/>
        <end position="118"/>
    </location>
</feature>
<dbReference type="Gene3D" id="3.10.450.100">
    <property type="entry name" value="NTF2-like, domain 1"/>
    <property type="match status" value="1"/>
</dbReference>
<organism evidence="3 4">
    <name type="scientific">Dictyobacter alpinus</name>
    <dbReference type="NCBI Taxonomy" id="2014873"/>
    <lineage>
        <taxon>Bacteria</taxon>
        <taxon>Bacillati</taxon>
        <taxon>Chloroflexota</taxon>
        <taxon>Ktedonobacteria</taxon>
        <taxon>Ktedonobacterales</taxon>
        <taxon>Dictyobacteraceae</taxon>
        <taxon>Dictyobacter</taxon>
    </lineage>
</organism>
<keyword evidence="2" id="KW-1133">Transmembrane helix</keyword>
<evidence type="ECO:0000313" key="4">
    <source>
        <dbReference type="Proteomes" id="UP000287171"/>
    </source>
</evidence>
<sequence>MQGREDQESGAFERLPPQGPPPLNGTSKQRAIMRNPNEGTSKHQAIQQVISQKTSEHRAIPRRPPGMSRVETPPEVPRVPRPSHQQPQPKKFRSRILMFTGILIALAIIACTVGYFLATGINVSANPSVTATDFLSALNTKDYPQAYKDLGPAITIRMSEDQFAKQAGVLDACYGPVKDYSEIADSAKNQDNNQSYSYNIKRTKNARDIAYKLQITLQKDQDDGSWKITEYSNNMGPAQPVPACSK</sequence>
<keyword evidence="4" id="KW-1185">Reference proteome</keyword>
<protein>
    <recommendedName>
        <fullName evidence="5">DUF4878 domain-containing protein</fullName>
    </recommendedName>
</protein>
<feature type="region of interest" description="Disordered" evidence="1">
    <location>
        <begin position="1"/>
        <end position="90"/>
    </location>
</feature>
<keyword evidence="2" id="KW-0472">Membrane</keyword>
<dbReference type="RefSeq" id="WP_126626025.1">
    <property type="nucleotide sequence ID" value="NZ_BIFT01000001.1"/>
</dbReference>
<evidence type="ECO:0000256" key="2">
    <source>
        <dbReference type="SAM" id="Phobius"/>
    </source>
</evidence>
<gene>
    <name evidence="3" type="ORF">KDA_09280</name>
</gene>
<dbReference type="OrthoDB" id="154127at2"/>
<keyword evidence="2" id="KW-0812">Transmembrane</keyword>
<feature type="compositionally biased region" description="Polar residues" evidence="1">
    <location>
        <begin position="37"/>
        <end position="53"/>
    </location>
</feature>
<proteinExistence type="predicted"/>
<comment type="caution">
    <text evidence="3">The sequence shown here is derived from an EMBL/GenBank/DDBJ whole genome shotgun (WGS) entry which is preliminary data.</text>
</comment>
<name>A0A402B257_9CHLR</name>